<dbReference type="RefSeq" id="WP_086962032.1">
    <property type="nucleotide sequence ID" value="NZ_CP021376.1"/>
</dbReference>
<dbReference type="EMBL" id="CP021376">
    <property type="protein sequence ID" value="ART78863.1"/>
    <property type="molecule type" value="Genomic_DNA"/>
</dbReference>
<evidence type="ECO:0008006" key="4">
    <source>
        <dbReference type="Google" id="ProtNLM"/>
    </source>
</evidence>
<proteinExistence type="predicted"/>
<dbReference type="Proteomes" id="UP000243793">
    <property type="component" value="Chromosome"/>
</dbReference>
<dbReference type="AlphaFoldDB" id="A0A1Y0CU36"/>
<reference evidence="3" key="1">
    <citation type="submission" date="2017-05" db="EMBL/GenBank/DDBJ databases">
        <authorList>
            <person name="Sung H."/>
        </authorList>
    </citation>
    <scope>NUCLEOTIDE SEQUENCE [LARGE SCALE GENOMIC DNA]</scope>
    <source>
        <strain evidence="3">AMac2203</strain>
    </source>
</reference>
<name>A0A1Y0CU36_9GAMM</name>
<keyword evidence="1" id="KW-0732">Signal</keyword>
<evidence type="ECO:0000313" key="2">
    <source>
        <dbReference type="EMBL" id="ART78863.1"/>
    </source>
</evidence>
<feature type="chain" id="PRO_5012688438" description="TraB/GumN family protein" evidence="1">
    <location>
        <begin position="19"/>
        <end position="288"/>
    </location>
</feature>
<evidence type="ECO:0000313" key="3">
    <source>
        <dbReference type="Proteomes" id="UP000243793"/>
    </source>
</evidence>
<organism evidence="2 3">
    <name type="scientific">Oceanisphaera avium</name>
    <dbReference type="NCBI Taxonomy" id="1903694"/>
    <lineage>
        <taxon>Bacteria</taxon>
        <taxon>Pseudomonadati</taxon>
        <taxon>Pseudomonadota</taxon>
        <taxon>Gammaproteobacteria</taxon>
        <taxon>Aeromonadales</taxon>
        <taxon>Aeromonadaceae</taxon>
        <taxon>Oceanisphaera</taxon>
    </lineage>
</organism>
<gene>
    <name evidence="2" type="ORF">CBP12_00765</name>
</gene>
<sequence>MKIVSFLLLWLCTGYSVAAPALWSATKGSQQLWLFGSIHLADERLATLPKELLASLQHSQHLYLEVDPRDITPQVLAPFMTLDSANGSPLQHWDSRLGKALSQQLRQDIIEQNLTPLTQLPPWLAVMQLSQAHAQRLGFSSEQGVDLQLLRAAEQQQLTISSLEPPTLVFELMANLVEQNLEADFVRHSLEEQAQLAEHLEALFSAWQRGDEAILFALLDDQGSPRLSDFIRQELLIARNHLWLSTLKQQAPKQALIVVGALHLYGEQGLIKLLNKDGYDLHKVLTPQ</sequence>
<dbReference type="InterPro" id="IPR047111">
    <property type="entry name" value="YbaP-like"/>
</dbReference>
<keyword evidence="3" id="KW-1185">Reference proteome</keyword>
<accession>A0A1Y0CU36</accession>
<dbReference type="InterPro" id="IPR002816">
    <property type="entry name" value="TraB/PrgY/GumN_fam"/>
</dbReference>
<feature type="signal peptide" evidence="1">
    <location>
        <begin position="1"/>
        <end position="18"/>
    </location>
</feature>
<protein>
    <recommendedName>
        <fullName evidence="4">TraB/GumN family protein</fullName>
    </recommendedName>
</protein>
<dbReference type="PANTHER" id="PTHR40590:SF1">
    <property type="entry name" value="CYTOPLASMIC PROTEIN"/>
    <property type="match status" value="1"/>
</dbReference>
<dbReference type="Pfam" id="PF01963">
    <property type="entry name" value="TraB_PrgY_gumN"/>
    <property type="match status" value="1"/>
</dbReference>
<dbReference type="KEGG" id="ocm:CBP12_00765"/>
<evidence type="ECO:0000256" key="1">
    <source>
        <dbReference type="SAM" id="SignalP"/>
    </source>
</evidence>
<dbReference type="CDD" id="cd14789">
    <property type="entry name" value="Tiki"/>
    <property type="match status" value="1"/>
</dbReference>
<dbReference type="OrthoDB" id="357294at2"/>
<dbReference type="PANTHER" id="PTHR40590">
    <property type="entry name" value="CYTOPLASMIC PROTEIN-RELATED"/>
    <property type="match status" value="1"/>
</dbReference>